<dbReference type="PROSITE" id="PS51819">
    <property type="entry name" value="VOC"/>
    <property type="match status" value="1"/>
</dbReference>
<gene>
    <name evidence="2" type="ORF">PA27867_3046</name>
</gene>
<accession>A0A1B1BMU1</accession>
<dbReference type="InterPro" id="IPR029068">
    <property type="entry name" value="Glyas_Bleomycin-R_OHBP_Dase"/>
</dbReference>
<dbReference type="STRING" id="670052.PA27867_3046"/>
<dbReference type="RefSeq" id="WP_066597790.1">
    <property type="nucleotide sequence ID" value="NZ_CP016282.1"/>
</dbReference>
<dbReference type="OrthoDB" id="9804907at2"/>
<feature type="domain" description="VOC" evidence="1">
    <location>
        <begin position="8"/>
        <end position="126"/>
    </location>
</feature>
<dbReference type="Proteomes" id="UP000092582">
    <property type="component" value="Chromosome 1"/>
</dbReference>
<protein>
    <submittedName>
        <fullName evidence="2">Glyoxalase</fullName>
    </submittedName>
</protein>
<dbReference type="AlphaFoldDB" id="A0A1B1BMU1"/>
<organism evidence="2 3">
    <name type="scientific">Cryobacterium arcticum</name>
    <dbReference type="NCBI Taxonomy" id="670052"/>
    <lineage>
        <taxon>Bacteria</taxon>
        <taxon>Bacillati</taxon>
        <taxon>Actinomycetota</taxon>
        <taxon>Actinomycetes</taxon>
        <taxon>Micrococcales</taxon>
        <taxon>Microbacteriaceae</taxon>
        <taxon>Cryobacterium</taxon>
    </lineage>
</organism>
<dbReference type="SUPFAM" id="SSF54593">
    <property type="entry name" value="Glyoxalase/Bleomycin resistance protein/Dihydroxybiphenyl dioxygenase"/>
    <property type="match status" value="1"/>
</dbReference>
<name>A0A1B1BMU1_9MICO</name>
<keyword evidence="3" id="KW-1185">Reference proteome</keyword>
<dbReference type="Pfam" id="PF00903">
    <property type="entry name" value="Glyoxalase"/>
    <property type="match status" value="1"/>
</dbReference>
<dbReference type="KEGG" id="cart:PA27867_3046"/>
<evidence type="ECO:0000313" key="3">
    <source>
        <dbReference type="Proteomes" id="UP000092582"/>
    </source>
</evidence>
<reference evidence="2 3" key="1">
    <citation type="submission" date="2016-06" db="EMBL/GenBank/DDBJ databases">
        <title>Genome sequencing of Cryobacterium arcticum PAMC 27867.</title>
        <authorList>
            <person name="Lee J."/>
            <person name="Kim O.-S."/>
        </authorList>
    </citation>
    <scope>NUCLEOTIDE SEQUENCE [LARGE SCALE GENOMIC DNA]</scope>
    <source>
        <strain evidence="2 3">PAMC 27867</strain>
    </source>
</reference>
<dbReference type="Gene3D" id="3.10.180.10">
    <property type="entry name" value="2,3-Dihydroxybiphenyl 1,2-Dioxygenase, domain 1"/>
    <property type="match status" value="1"/>
</dbReference>
<dbReference type="InterPro" id="IPR037523">
    <property type="entry name" value="VOC_core"/>
</dbReference>
<evidence type="ECO:0000313" key="2">
    <source>
        <dbReference type="EMBL" id="ANP73982.1"/>
    </source>
</evidence>
<proteinExistence type="predicted"/>
<dbReference type="InterPro" id="IPR004360">
    <property type="entry name" value="Glyas_Fos-R_dOase_dom"/>
</dbReference>
<evidence type="ECO:0000259" key="1">
    <source>
        <dbReference type="PROSITE" id="PS51819"/>
    </source>
</evidence>
<dbReference type="EMBL" id="CP016282">
    <property type="protein sequence ID" value="ANP73982.1"/>
    <property type="molecule type" value="Genomic_DNA"/>
</dbReference>
<sequence>MPTIDPEYLHGFSGFAVPDIEAARTFYGDVLGLEVADGGMGLLRLTLPGGADVIIYPKPDHQPAGFTILNLAVADINQSVDVLAERGVEFLRYDGFEQDERGIANGEPRIAWFTDPAGNILSVLQN</sequence>